<sequence>MGAEASYVRQDLVSPAQPVAAINQSLCHTRVISVLIRQDAVYHPTRGVVYEIGENEKDQNDKGPLLFNLTSVDGKDKDDRVLKDDDGTPIVYLTERNRVVMRGFTLTRDADGQDVVFEVKRKHLSTSPVRAQFKDLNSGRMCEMGAAVLEKPHGITALLWLDVGDGANKKLPVGRLYFPSDYHKDAHVVRFLGEHHKGYDDGYDEDYQLDIMPGVDAGLAVLVAMVTAAAADPKRRHGGQDAPVKQEPE</sequence>
<proteinExistence type="predicted"/>
<reference evidence="1" key="1">
    <citation type="submission" date="2019-03" db="EMBL/GenBank/DDBJ databases">
        <title>Long read genome sequence of the mycoparasitic Pythium oligandrum ATCC 38472 isolated from sugarbeet rhizosphere.</title>
        <authorList>
            <person name="Gaulin E."/>
        </authorList>
    </citation>
    <scope>NUCLEOTIDE SEQUENCE</scope>
    <source>
        <strain evidence="1">ATCC 38472_TT</strain>
    </source>
</reference>
<gene>
    <name evidence="1" type="ORF">Poli38472_010024</name>
</gene>
<evidence type="ECO:0000313" key="2">
    <source>
        <dbReference type="Proteomes" id="UP000794436"/>
    </source>
</evidence>
<dbReference type="Proteomes" id="UP000794436">
    <property type="component" value="Unassembled WGS sequence"/>
</dbReference>
<name>A0A8K1C8L2_PYTOL</name>
<keyword evidence="2" id="KW-1185">Reference proteome</keyword>
<comment type="caution">
    <text evidence="1">The sequence shown here is derived from an EMBL/GenBank/DDBJ whole genome shotgun (WGS) entry which is preliminary data.</text>
</comment>
<protein>
    <submittedName>
        <fullName evidence="1">Uncharacterized protein</fullName>
    </submittedName>
</protein>
<dbReference type="AlphaFoldDB" id="A0A8K1C8L2"/>
<evidence type="ECO:0000313" key="1">
    <source>
        <dbReference type="EMBL" id="TMW58465.1"/>
    </source>
</evidence>
<organism evidence="1 2">
    <name type="scientific">Pythium oligandrum</name>
    <name type="common">Mycoparasitic fungus</name>
    <dbReference type="NCBI Taxonomy" id="41045"/>
    <lineage>
        <taxon>Eukaryota</taxon>
        <taxon>Sar</taxon>
        <taxon>Stramenopiles</taxon>
        <taxon>Oomycota</taxon>
        <taxon>Peronosporomycetes</taxon>
        <taxon>Pythiales</taxon>
        <taxon>Pythiaceae</taxon>
        <taxon>Pythium</taxon>
    </lineage>
</organism>
<accession>A0A8K1C8L2</accession>
<dbReference type="EMBL" id="SPLM01000111">
    <property type="protein sequence ID" value="TMW58465.1"/>
    <property type="molecule type" value="Genomic_DNA"/>
</dbReference>